<dbReference type="Gene3D" id="2.60.120.10">
    <property type="entry name" value="Jelly Rolls"/>
    <property type="match status" value="1"/>
</dbReference>
<dbReference type="InterPro" id="IPR014710">
    <property type="entry name" value="RmlC-like_jellyroll"/>
</dbReference>
<dbReference type="SUPFAM" id="SSF51182">
    <property type="entry name" value="RmlC-like cupins"/>
    <property type="match status" value="1"/>
</dbReference>
<reference evidence="1" key="1">
    <citation type="submission" date="2018-05" db="EMBL/GenBank/DDBJ databases">
        <authorList>
            <person name="Lanie J.A."/>
            <person name="Ng W.-L."/>
            <person name="Kazmierczak K.M."/>
            <person name="Andrzejewski T.M."/>
            <person name="Davidsen T.M."/>
            <person name="Wayne K.J."/>
            <person name="Tettelin H."/>
            <person name="Glass J.I."/>
            <person name="Rusch D."/>
            <person name="Podicherti R."/>
            <person name="Tsui H.-C.T."/>
            <person name="Winkler M.E."/>
        </authorList>
    </citation>
    <scope>NUCLEOTIDE SEQUENCE</scope>
</reference>
<name>A0A381S228_9ZZZZ</name>
<proteinExistence type="predicted"/>
<gene>
    <name evidence="1" type="ORF">METZ01_LOCUS48057</name>
</gene>
<evidence type="ECO:0008006" key="2">
    <source>
        <dbReference type="Google" id="ProtNLM"/>
    </source>
</evidence>
<feature type="non-terminal residue" evidence="1">
    <location>
        <position position="1"/>
    </location>
</feature>
<dbReference type="SUPFAM" id="SSF54593">
    <property type="entry name" value="Glyoxalase/Bleomycin resistance protein/Dihydroxybiphenyl dioxygenase"/>
    <property type="match status" value="1"/>
</dbReference>
<dbReference type="CDD" id="cd06980">
    <property type="entry name" value="cupin_bxe_c0505"/>
    <property type="match status" value="1"/>
</dbReference>
<organism evidence="1">
    <name type="scientific">marine metagenome</name>
    <dbReference type="NCBI Taxonomy" id="408172"/>
    <lineage>
        <taxon>unclassified sequences</taxon>
        <taxon>metagenomes</taxon>
        <taxon>ecological metagenomes</taxon>
    </lineage>
</organism>
<sequence>MSKLNNRQIEVAEVVFPCENLAENLAFFTDTLGFRIESIYPADTPRVAVVAAYGTRLRLEEKTGVAPDTLLLICRRAELEAGAYDELVAPNGTRVKFEATDIPPVIPDLVSSLTVQKIGVQSNWGIGRAGMQYRDLIPDRLGGRYIASHIRIPEGGPVPDYVHHHQILFQLIYCYKGWVRVVYEDQGAPFLMHPGDCVLQPPHIRHQVLECSDAFEVLEIGCPAEHATLVDHDIALPTEQLRPDRDFGGQRFCFHQAVETDWTAWRADGFENCDFGFVGATGNLVSVGLVRTVAGSTLPA</sequence>
<evidence type="ECO:0000313" key="1">
    <source>
        <dbReference type="EMBL" id="SUZ95203.1"/>
    </source>
</evidence>
<dbReference type="InterPro" id="IPR029068">
    <property type="entry name" value="Glyas_Bleomycin-R_OHBP_Dase"/>
</dbReference>
<feature type="non-terminal residue" evidence="1">
    <location>
        <position position="300"/>
    </location>
</feature>
<dbReference type="AlphaFoldDB" id="A0A381S228"/>
<protein>
    <recommendedName>
        <fullName evidence="2">Cupin 2 conserved barrel domain-containing protein</fullName>
    </recommendedName>
</protein>
<dbReference type="EMBL" id="UINC01002304">
    <property type="protein sequence ID" value="SUZ95203.1"/>
    <property type="molecule type" value="Genomic_DNA"/>
</dbReference>
<dbReference type="InterPro" id="IPR011051">
    <property type="entry name" value="RmlC_Cupin_sf"/>
</dbReference>
<accession>A0A381S228</accession>